<dbReference type="InterPro" id="IPR051541">
    <property type="entry name" value="PTS_SugarTrans_NitroReg"/>
</dbReference>
<keyword evidence="3" id="KW-1185">Reference proteome</keyword>
<evidence type="ECO:0000259" key="1">
    <source>
        <dbReference type="PROSITE" id="PS51094"/>
    </source>
</evidence>
<dbReference type="EMBL" id="BRXR01000001">
    <property type="protein sequence ID" value="GLC29400.1"/>
    <property type="molecule type" value="Genomic_DNA"/>
</dbReference>
<dbReference type="PANTHER" id="PTHR47738">
    <property type="entry name" value="PTS SYSTEM FRUCTOSE-LIKE EIIA COMPONENT-RELATED"/>
    <property type="match status" value="1"/>
</dbReference>
<evidence type="ECO:0000313" key="3">
    <source>
        <dbReference type="Proteomes" id="UP001208567"/>
    </source>
</evidence>
<dbReference type="InterPro" id="IPR002178">
    <property type="entry name" value="PTS_EIIA_type-2_dom"/>
</dbReference>
<organism evidence="2 3">
    <name type="scientific">Clostridium omnivorum</name>
    <dbReference type="NCBI Taxonomy" id="1604902"/>
    <lineage>
        <taxon>Bacteria</taxon>
        <taxon>Bacillati</taxon>
        <taxon>Bacillota</taxon>
        <taxon>Clostridia</taxon>
        <taxon>Eubacteriales</taxon>
        <taxon>Clostridiaceae</taxon>
        <taxon>Clostridium</taxon>
    </lineage>
</organism>
<proteinExistence type="predicted"/>
<comment type="caution">
    <text evidence="2">The sequence shown here is derived from an EMBL/GenBank/DDBJ whole genome shotgun (WGS) entry which is preliminary data.</text>
</comment>
<dbReference type="Pfam" id="PF00359">
    <property type="entry name" value="PTS_EIIA_2"/>
    <property type="match status" value="1"/>
</dbReference>
<dbReference type="InterPro" id="IPR016152">
    <property type="entry name" value="PTrfase/Anion_transptr"/>
</dbReference>
<evidence type="ECO:0000313" key="2">
    <source>
        <dbReference type="EMBL" id="GLC29400.1"/>
    </source>
</evidence>
<dbReference type="RefSeq" id="WP_264848695.1">
    <property type="nucleotide sequence ID" value="NZ_BRXR01000001.1"/>
</dbReference>
<reference evidence="2 3" key="1">
    <citation type="journal article" date="2024" name="Int. J. Syst. Evol. Microbiol.">
        <title>Clostridium omnivorum sp. nov., isolated from anoxic soil under the treatment of reductive soil disinfestation.</title>
        <authorList>
            <person name="Ueki A."/>
            <person name="Tonouchi A."/>
            <person name="Kaku N."/>
            <person name="Honma S."/>
            <person name="Ueki K."/>
        </authorList>
    </citation>
    <scope>NUCLEOTIDE SEQUENCE [LARGE SCALE GENOMIC DNA]</scope>
    <source>
        <strain evidence="2 3">E14</strain>
    </source>
</reference>
<dbReference type="CDD" id="cd00211">
    <property type="entry name" value="PTS_IIA_fru"/>
    <property type="match status" value="1"/>
</dbReference>
<dbReference type="Gene3D" id="3.40.930.10">
    <property type="entry name" value="Mannitol-specific EII, Chain A"/>
    <property type="match status" value="1"/>
</dbReference>
<dbReference type="Proteomes" id="UP001208567">
    <property type="component" value="Unassembled WGS sequence"/>
</dbReference>
<name>A0ABQ5N2H1_9CLOT</name>
<gene>
    <name evidence="2" type="ORF">bsdE14_08100</name>
</gene>
<sequence length="151" mass="17198">MSEVFTREHISINVDLENKNDYLKYIAGLAVKLGITKEENGVYEGLIEREQEFETNLGFGIAIPHTKSCFVCKPAIIVIKPKDQVHWGGDYEENVKIIISILSPDKQEDNIHIKLLASLSRKLIYDEFKNALVNALSEEEIYKMVEEALNS</sequence>
<dbReference type="PROSITE" id="PS51094">
    <property type="entry name" value="PTS_EIIA_TYPE_2"/>
    <property type="match status" value="1"/>
</dbReference>
<dbReference type="SUPFAM" id="SSF55804">
    <property type="entry name" value="Phoshotransferase/anion transport protein"/>
    <property type="match status" value="1"/>
</dbReference>
<accession>A0ABQ5N2H1</accession>
<feature type="domain" description="PTS EIIA type-2" evidence="1">
    <location>
        <begin position="3"/>
        <end position="148"/>
    </location>
</feature>
<dbReference type="PANTHER" id="PTHR47738:SF2">
    <property type="entry name" value="PTS SYSTEM FRUCTOSE-LIKE EIIA COMPONENT"/>
    <property type="match status" value="1"/>
</dbReference>
<protein>
    <submittedName>
        <fullName evidence="2">PTS fructose transporter subunit IIA</fullName>
    </submittedName>
</protein>